<evidence type="ECO:0000313" key="2">
    <source>
        <dbReference type="EMBL" id="KAH7033040.1"/>
    </source>
</evidence>
<dbReference type="PANTHER" id="PTHR37535:SF2">
    <property type="entry name" value="FINGER DOMAIN PROTEIN, PUTATIVE (AFU_ORTHOLOGUE AFUA_6G09300)-RELATED"/>
    <property type="match status" value="1"/>
</dbReference>
<dbReference type="PANTHER" id="PTHR37535">
    <property type="entry name" value="FLUG DOMAIN PROTEIN"/>
    <property type="match status" value="1"/>
</dbReference>
<keyword evidence="3" id="KW-1185">Reference proteome</keyword>
<reference evidence="2" key="1">
    <citation type="journal article" date="2021" name="Nat. Commun.">
        <title>Genetic determinants of endophytism in the Arabidopsis root mycobiome.</title>
        <authorList>
            <person name="Mesny F."/>
            <person name="Miyauchi S."/>
            <person name="Thiergart T."/>
            <person name="Pickel B."/>
            <person name="Atanasova L."/>
            <person name="Karlsson M."/>
            <person name="Huettel B."/>
            <person name="Barry K.W."/>
            <person name="Haridas S."/>
            <person name="Chen C."/>
            <person name="Bauer D."/>
            <person name="Andreopoulos W."/>
            <person name="Pangilinan J."/>
            <person name="LaButti K."/>
            <person name="Riley R."/>
            <person name="Lipzen A."/>
            <person name="Clum A."/>
            <person name="Drula E."/>
            <person name="Henrissat B."/>
            <person name="Kohler A."/>
            <person name="Grigoriev I.V."/>
            <person name="Martin F.M."/>
            <person name="Hacquard S."/>
        </authorList>
    </citation>
    <scope>NUCLEOTIDE SEQUENCE</scope>
    <source>
        <strain evidence="2">MPI-CAGE-CH-0230</strain>
    </source>
</reference>
<proteinExistence type="predicted"/>
<dbReference type="Proteomes" id="UP000756346">
    <property type="component" value="Unassembled WGS sequence"/>
</dbReference>
<keyword evidence="1" id="KW-0812">Transmembrane</keyword>
<dbReference type="OrthoDB" id="4485682at2759"/>
<name>A0A9P9BRP7_9PEZI</name>
<feature type="transmembrane region" description="Helical" evidence="1">
    <location>
        <begin position="191"/>
        <end position="213"/>
    </location>
</feature>
<accession>A0A9P9BRP7</accession>
<keyword evidence="1" id="KW-0472">Membrane</keyword>
<dbReference type="AlphaFoldDB" id="A0A9P9BRP7"/>
<dbReference type="RefSeq" id="XP_046013872.1">
    <property type="nucleotide sequence ID" value="XM_046147764.1"/>
</dbReference>
<dbReference type="EMBL" id="JAGTJQ010000004">
    <property type="protein sequence ID" value="KAH7033040.1"/>
    <property type="molecule type" value="Genomic_DNA"/>
</dbReference>
<organism evidence="2 3">
    <name type="scientific">Microdochium trichocladiopsis</name>
    <dbReference type="NCBI Taxonomy" id="1682393"/>
    <lineage>
        <taxon>Eukaryota</taxon>
        <taxon>Fungi</taxon>
        <taxon>Dikarya</taxon>
        <taxon>Ascomycota</taxon>
        <taxon>Pezizomycotina</taxon>
        <taxon>Sordariomycetes</taxon>
        <taxon>Xylariomycetidae</taxon>
        <taxon>Xylariales</taxon>
        <taxon>Microdochiaceae</taxon>
        <taxon>Microdochium</taxon>
    </lineage>
</organism>
<dbReference type="GeneID" id="70177310"/>
<evidence type="ECO:0000256" key="1">
    <source>
        <dbReference type="SAM" id="Phobius"/>
    </source>
</evidence>
<evidence type="ECO:0008006" key="4">
    <source>
        <dbReference type="Google" id="ProtNLM"/>
    </source>
</evidence>
<keyword evidence="1" id="KW-1133">Transmembrane helix</keyword>
<dbReference type="Pfam" id="PF11917">
    <property type="entry name" value="DUF3435"/>
    <property type="match status" value="1"/>
</dbReference>
<comment type="caution">
    <text evidence="2">The sequence shown here is derived from an EMBL/GenBank/DDBJ whole genome shotgun (WGS) entry which is preliminary data.</text>
</comment>
<gene>
    <name evidence="2" type="ORF">B0I36DRAFT_104296</name>
</gene>
<evidence type="ECO:0000313" key="3">
    <source>
        <dbReference type="Proteomes" id="UP000756346"/>
    </source>
</evidence>
<protein>
    <recommendedName>
        <fullName evidence="4">C2H2-type domain-containing protein</fullName>
    </recommendedName>
</protein>
<dbReference type="InterPro" id="IPR021842">
    <property type="entry name" value="DUF3435"/>
</dbReference>
<sequence>MRKDRQTPWTQLYTVASVGVDGDDPSCNDGDSLDEEDVDPLPLLAHDYNQQPAPSRRKKRTVEGLCRQRKIWYRYCRRIERDPKEALLSLDMNCYKAYFEWLIQRGRIKAISTLQTYWKQISSLYAETSLGWMEMGVLNEMSNHLRFLQQKYSLREAQDDKSPLYVDDLDNLLFYHWVHDTRAFVHERQRVTVAMAFIIIGVMASRPSAVLALRYEDLQIQLFPADDPQCRPDIVMKLKLTDTKSGKPIHAGFREEFNLIHCVQTGLLALAIADKAFLDDITCLEDIYKLRVPPTMDRLKLQWKAEWSDKFIFRQGSSHSDHVTYQQCLQAIQVLGRACGYEEKLRFYQIRRGSGKKLTEELTMEERNQIMDHIGGTSAVYRRFYMTGFIDKDIQAITFGSPPRARLLHKTGRIARDTEAPTTLTTEQSSTVNVHPDIVQYKKARSEVRDQIRKLFGTVVEARGSDIPELVALVKSYDKLNNQITSRKQGLRRELLNTTITTHHETASSRAITDQMNGKPSMDQLVKSRAAFEYAARSQIASLFSHEDGRIKSQGLDEKRAQLVNAMAELCMVAESPPKYRTRLSRTSPQGDHGLRVVQDFSHCGRMVLRPQPKKLICPFCQGDSRCAPLKKSKAYTRIDTFGKHIFCQHFEADGHLRGTREGSSFRCPFTPCTTPLFHARHFAHHAEAVHEMPPFQVSTLPGQANNWHGVVSHTM</sequence>